<name>A0A3G8JQZ3_9ACTN</name>
<evidence type="ECO:0000313" key="7">
    <source>
        <dbReference type="Proteomes" id="UP000271469"/>
    </source>
</evidence>
<keyword evidence="3" id="KW-0804">Transcription</keyword>
<evidence type="ECO:0000256" key="1">
    <source>
        <dbReference type="ARBA" id="ARBA00023015"/>
    </source>
</evidence>
<gene>
    <name evidence="6" type="primary">arpA</name>
    <name evidence="6" type="ORF">D7316_04176</name>
</gene>
<dbReference type="OrthoDB" id="3237195at2"/>
<protein>
    <submittedName>
        <fullName evidence="6">A-factor receptor protein</fullName>
    </submittedName>
</protein>
<dbReference type="Pfam" id="PF16925">
    <property type="entry name" value="TetR_C_13"/>
    <property type="match status" value="1"/>
</dbReference>
<dbReference type="Pfam" id="PF00440">
    <property type="entry name" value="TetR_N"/>
    <property type="match status" value="1"/>
</dbReference>
<dbReference type="Gene3D" id="1.10.357.10">
    <property type="entry name" value="Tetracycline Repressor, domain 2"/>
    <property type="match status" value="1"/>
</dbReference>
<dbReference type="RefSeq" id="WP_124709901.1">
    <property type="nucleotide sequence ID" value="NZ_CP033972.1"/>
</dbReference>
<feature type="DNA-binding region" description="H-T-H motif" evidence="4">
    <location>
        <begin position="35"/>
        <end position="54"/>
    </location>
</feature>
<dbReference type="AlphaFoldDB" id="A0A3G8JQZ3"/>
<dbReference type="EMBL" id="CP033972">
    <property type="protein sequence ID" value="AZG47564.1"/>
    <property type="molecule type" value="Genomic_DNA"/>
</dbReference>
<dbReference type="InterPro" id="IPR011075">
    <property type="entry name" value="TetR_C"/>
</dbReference>
<proteinExistence type="predicted"/>
<dbReference type="PROSITE" id="PS50977">
    <property type="entry name" value="HTH_TETR_2"/>
    <property type="match status" value="1"/>
</dbReference>
<keyword evidence="2 4" id="KW-0238">DNA-binding</keyword>
<accession>A0A3G8JQZ3</accession>
<dbReference type="PANTHER" id="PTHR30055:SF234">
    <property type="entry name" value="HTH-TYPE TRANSCRIPTIONAL REGULATOR BETI"/>
    <property type="match status" value="1"/>
</dbReference>
<dbReference type="SUPFAM" id="SSF48498">
    <property type="entry name" value="Tetracyclin repressor-like, C-terminal domain"/>
    <property type="match status" value="1"/>
</dbReference>
<dbReference type="InterPro" id="IPR009057">
    <property type="entry name" value="Homeodomain-like_sf"/>
</dbReference>
<evidence type="ECO:0000256" key="4">
    <source>
        <dbReference type="PROSITE-ProRule" id="PRU00335"/>
    </source>
</evidence>
<evidence type="ECO:0000313" key="6">
    <source>
        <dbReference type="EMBL" id="AZG47564.1"/>
    </source>
</evidence>
<evidence type="ECO:0000256" key="2">
    <source>
        <dbReference type="ARBA" id="ARBA00023125"/>
    </source>
</evidence>
<dbReference type="SUPFAM" id="SSF46689">
    <property type="entry name" value="Homeodomain-like"/>
    <property type="match status" value="1"/>
</dbReference>
<dbReference type="Proteomes" id="UP000271469">
    <property type="component" value="Chromosome"/>
</dbReference>
<evidence type="ECO:0000256" key="3">
    <source>
        <dbReference type="ARBA" id="ARBA00023163"/>
    </source>
</evidence>
<dbReference type="InterPro" id="IPR001647">
    <property type="entry name" value="HTH_TetR"/>
</dbReference>
<dbReference type="GO" id="GO:0000976">
    <property type="term" value="F:transcription cis-regulatory region binding"/>
    <property type="evidence" value="ECO:0007669"/>
    <property type="project" value="TreeGrafter"/>
</dbReference>
<evidence type="ECO:0000259" key="5">
    <source>
        <dbReference type="PROSITE" id="PS50977"/>
    </source>
</evidence>
<keyword evidence="7" id="KW-1185">Reference proteome</keyword>
<feature type="domain" description="HTH tetR-type" evidence="5">
    <location>
        <begin position="12"/>
        <end position="72"/>
    </location>
</feature>
<keyword evidence="1" id="KW-0805">Transcription regulation</keyword>
<reference evidence="6 7" key="1">
    <citation type="submission" date="2018-11" db="EMBL/GenBank/DDBJ databases">
        <title>Gordonia insulae sp. nov., isolated from an island soil.</title>
        <authorList>
            <person name="Kim Y.S."/>
            <person name="Kim S.B."/>
        </authorList>
    </citation>
    <scope>NUCLEOTIDE SEQUENCE [LARGE SCALE GENOMIC DNA]</scope>
    <source>
        <strain evidence="6 7">MMS17-SY073</strain>
    </source>
</reference>
<sequence>MSPVEPSTAKGAATRARLLDVAARVFAEKGYGAAKFSELISESGLTKGAFYFYFPSKAALARAVIDDQERRWVAEVQQRVLAQATPTQQLADVMPAMLELLAREPGAWSVVRLVRELGADAGLADDVVKPMDAWIALVAGIIRDGQQAREFRADLDADGLATVLVGAFDGIKGLVDSTSPEDREQRLTRYTGILGDMAFAELGILAHPRDL</sequence>
<dbReference type="InterPro" id="IPR036271">
    <property type="entry name" value="Tet_transcr_reg_TetR-rel_C_sf"/>
</dbReference>
<dbReference type="InterPro" id="IPR050109">
    <property type="entry name" value="HTH-type_TetR-like_transc_reg"/>
</dbReference>
<keyword evidence="6" id="KW-0675">Receptor</keyword>
<dbReference type="KEGG" id="gom:D7316_04176"/>
<dbReference type="PRINTS" id="PR00455">
    <property type="entry name" value="HTHTETR"/>
</dbReference>
<dbReference type="GO" id="GO:0003700">
    <property type="term" value="F:DNA-binding transcription factor activity"/>
    <property type="evidence" value="ECO:0007669"/>
    <property type="project" value="TreeGrafter"/>
</dbReference>
<dbReference type="PANTHER" id="PTHR30055">
    <property type="entry name" value="HTH-TYPE TRANSCRIPTIONAL REGULATOR RUTR"/>
    <property type="match status" value="1"/>
</dbReference>
<organism evidence="6 7">
    <name type="scientific">Gordonia insulae</name>
    <dbReference type="NCBI Taxonomy" id="2420509"/>
    <lineage>
        <taxon>Bacteria</taxon>
        <taxon>Bacillati</taxon>
        <taxon>Actinomycetota</taxon>
        <taxon>Actinomycetes</taxon>
        <taxon>Mycobacteriales</taxon>
        <taxon>Gordoniaceae</taxon>
        <taxon>Gordonia</taxon>
    </lineage>
</organism>